<evidence type="ECO:0000256" key="6">
    <source>
        <dbReference type="ARBA" id="ARBA00022801"/>
    </source>
</evidence>
<protein>
    <recommendedName>
        <fullName evidence="9">Alpha-galactosidase</fullName>
        <ecNumber evidence="9">3.2.1.22</ecNumber>
    </recommendedName>
    <alternativeName>
        <fullName evidence="9">Melibiase</fullName>
    </alternativeName>
</protein>
<feature type="signal peptide" evidence="11">
    <location>
        <begin position="1"/>
        <end position="17"/>
    </location>
</feature>
<dbReference type="EMBL" id="NHYD01002995">
    <property type="protein sequence ID" value="PPQ83626.1"/>
    <property type="molecule type" value="Genomic_DNA"/>
</dbReference>
<dbReference type="Pfam" id="PF17801">
    <property type="entry name" value="Melibiase_C"/>
    <property type="match status" value="1"/>
</dbReference>
<evidence type="ECO:0000313" key="14">
    <source>
        <dbReference type="Proteomes" id="UP000283269"/>
    </source>
</evidence>
<evidence type="ECO:0000256" key="4">
    <source>
        <dbReference type="ARBA" id="ARBA00022525"/>
    </source>
</evidence>
<comment type="similarity">
    <text evidence="3 9">Belongs to the glycosyl hydrolase 27 family.</text>
</comment>
<dbReference type="InterPro" id="IPR000111">
    <property type="entry name" value="Glyco_hydro_27/36_CS"/>
</dbReference>
<feature type="chain" id="PRO_5019064015" description="Alpha-galactosidase" evidence="11">
    <location>
        <begin position="18"/>
        <end position="491"/>
    </location>
</feature>
<dbReference type="InterPro" id="IPR017853">
    <property type="entry name" value="GH"/>
</dbReference>
<dbReference type="InterPro" id="IPR002241">
    <property type="entry name" value="Glyco_hydro_27"/>
</dbReference>
<accession>A0A409WYR4</accession>
<dbReference type="Pfam" id="PF16499">
    <property type="entry name" value="Melibiase_2"/>
    <property type="match status" value="1"/>
</dbReference>
<evidence type="ECO:0000256" key="7">
    <source>
        <dbReference type="ARBA" id="ARBA00023180"/>
    </source>
</evidence>
<proteinExistence type="inferred from homology"/>
<dbReference type="Gene3D" id="2.60.40.1180">
    <property type="entry name" value="Golgi alpha-mannosidase II"/>
    <property type="match status" value="1"/>
</dbReference>
<dbReference type="PROSITE" id="PS00512">
    <property type="entry name" value="ALPHA_GALACTOSIDASE"/>
    <property type="match status" value="1"/>
</dbReference>
<organism evidence="13 14">
    <name type="scientific">Psilocybe cyanescens</name>
    <dbReference type="NCBI Taxonomy" id="93625"/>
    <lineage>
        <taxon>Eukaryota</taxon>
        <taxon>Fungi</taxon>
        <taxon>Dikarya</taxon>
        <taxon>Basidiomycota</taxon>
        <taxon>Agaricomycotina</taxon>
        <taxon>Agaricomycetes</taxon>
        <taxon>Agaricomycetidae</taxon>
        <taxon>Agaricales</taxon>
        <taxon>Agaricineae</taxon>
        <taxon>Strophariaceae</taxon>
        <taxon>Psilocybe</taxon>
    </lineage>
</organism>
<dbReference type="AlphaFoldDB" id="A0A409WYR4"/>
<keyword evidence="7" id="KW-0325">Glycoprotein</keyword>
<keyword evidence="6 9" id="KW-0378">Hydrolase</keyword>
<evidence type="ECO:0000256" key="8">
    <source>
        <dbReference type="ARBA" id="ARBA00023295"/>
    </source>
</evidence>
<dbReference type="SUPFAM" id="SSF57180">
    <property type="entry name" value="Cellulose-binding domain"/>
    <property type="match status" value="1"/>
</dbReference>
<evidence type="ECO:0000256" key="2">
    <source>
        <dbReference type="ARBA" id="ARBA00004613"/>
    </source>
</evidence>
<evidence type="ECO:0000256" key="11">
    <source>
        <dbReference type="SAM" id="SignalP"/>
    </source>
</evidence>
<dbReference type="CDD" id="cd14792">
    <property type="entry name" value="GH27"/>
    <property type="match status" value="1"/>
</dbReference>
<comment type="catalytic activity">
    <reaction evidence="1 9">
        <text>Hydrolysis of terminal, non-reducing alpha-D-galactose residues in alpha-D-galactosides, including galactose oligosaccharides, galactomannans and galactolipids.</text>
        <dbReference type="EC" id="3.2.1.22"/>
    </reaction>
</comment>
<evidence type="ECO:0000259" key="12">
    <source>
        <dbReference type="PROSITE" id="PS51164"/>
    </source>
</evidence>
<keyword evidence="8 9" id="KW-0326">Glycosidase</keyword>
<dbReference type="Gene3D" id="3.20.20.70">
    <property type="entry name" value="Aldolase class I"/>
    <property type="match status" value="1"/>
</dbReference>
<dbReference type="PROSITE" id="PS00562">
    <property type="entry name" value="CBM1_1"/>
    <property type="match status" value="1"/>
</dbReference>
<keyword evidence="14" id="KW-1185">Reference proteome</keyword>
<evidence type="ECO:0000256" key="9">
    <source>
        <dbReference type="RuleBase" id="RU361168"/>
    </source>
</evidence>
<dbReference type="SUPFAM" id="SSF51445">
    <property type="entry name" value="(Trans)glycosidases"/>
    <property type="match status" value="1"/>
</dbReference>
<feature type="domain" description="CBM1" evidence="12">
    <location>
        <begin position="17"/>
        <end position="53"/>
    </location>
</feature>
<dbReference type="GO" id="GO:0030248">
    <property type="term" value="F:cellulose binding"/>
    <property type="evidence" value="ECO:0007669"/>
    <property type="project" value="InterPro"/>
</dbReference>
<dbReference type="InParanoid" id="A0A409WYR4"/>
<evidence type="ECO:0000256" key="3">
    <source>
        <dbReference type="ARBA" id="ARBA00009743"/>
    </source>
</evidence>
<comment type="subcellular location">
    <subcellularLocation>
        <location evidence="2">Secreted</location>
    </subcellularLocation>
</comment>
<dbReference type="PROSITE" id="PS51164">
    <property type="entry name" value="CBM1_2"/>
    <property type="match status" value="1"/>
</dbReference>
<dbReference type="InterPro" id="IPR000254">
    <property type="entry name" value="CBD"/>
</dbReference>
<comment type="caution">
    <text evidence="13">The sequence shown here is derived from an EMBL/GenBank/DDBJ whole genome shotgun (WGS) entry which is preliminary data.</text>
</comment>
<reference evidence="13 14" key="1">
    <citation type="journal article" date="2018" name="Evol. Lett.">
        <title>Horizontal gene cluster transfer increased hallucinogenic mushroom diversity.</title>
        <authorList>
            <person name="Reynolds H.T."/>
            <person name="Vijayakumar V."/>
            <person name="Gluck-Thaler E."/>
            <person name="Korotkin H.B."/>
            <person name="Matheny P.B."/>
            <person name="Slot J.C."/>
        </authorList>
    </citation>
    <scope>NUCLEOTIDE SEQUENCE [LARGE SCALE GENOMIC DNA]</scope>
    <source>
        <strain evidence="13 14">2631</strain>
    </source>
</reference>
<dbReference type="PANTHER" id="PTHR11452">
    <property type="entry name" value="ALPHA-GALACTOSIDASE/ALPHA-N-ACETYLGALACTOSAMINIDASE"/>
    <property type="match status" value="1"/>
</dbReference>
<dbReference type="GO" id="GO:0005975">
    <property type="term" value="P:carbohydrate metabolic process"/>
    <property type="evidence" value="ECO:0007669"/>
    <property type="project" value="InterPro"/>
</dbReference>
<dbReference type="SUPFAM" id="SSF51011">
    <property type="entry name" value="Glycosyl hydrolase domain"/>
    <property type="match status" value="1"/>
</dbReference>
<feature type="region of interest" description="Disordered" evidence="10">
    <location>
        <begin position="60"/>
        <end position="101"/>
    </location>
</feature>
<dbReference type="FunCoup" id="A0A409WYR4">
    <property type="interactions" value="146"/>
</dbReference>
<evidence type="ECO:0000313" key="13">
    <source>
        <dbReference type="EMBL" id="PPQ83626.1"/>
    </source>
</evidence>
<dbReference type="OrthoDB" id="5795902at2759"/>
<dbReference type="GO" id="GO:0005576">
    <property type="term" value="C:extracellular region"/>
    <property type="evidence" value="ECO:0007669"/>
    <property type="project" value="UniProtKB-SubCell"/>
</dbReference>
<dbReference type="FunFam" id="3.20.20.70:FF:000197">
    <property type="entry name" value="Alpha-galactosidase"/>
    <property type="match status" value="1"/>
</dbReference>
<keyword evidence="4" id="KW-0964">Secreted</keyword>
<dbReference type="InterPro" id="IPR035971">
    <property type="entry name" value="CBD_sf"/>
</dbReference>
<dbReference type="PRINTS" id="PR00740">
    <property type="entry name" value="GLHYDRLASE27"/>
</dbReference>
<dbReference type="SMART" id="SM00236">
    <property type="entry name" value="fCBD"/>
    <property type="match status" value="1"/>
</dbReference>
<keyword evidence="9" id="KW-1015">Disulfide bond</keyword>
<evidence type="ECO:0000256" key="5">
    <source>
        <dbReference type="ARBA" id="ARBA00022729"/>
    </source>
</evidence>
<dbReference type="InterPro" id="IPR041233">
    <property type="entry name" value="Melibiase_C"/>
</dbReference>
<dbReference type="Proteomes" id="UP000283269">
    <property type="component" value="Unassembled WGS sequence"/>
</dbReference>
<dbReference type="Pfam" id="PF00734">
    <property type="entry name" value="CBM_1"/>
    <property type="match status" value="1"/>
</dbReference>
<dbReference type="EC" id="3.2.1.22" evidence="9"/>
<evidence type="ECO:0000256" key="1">
    <source>
        <dbReference type="ARBA" id="ARBA00001255"/>
    </source>
</evidence>
<dbReference type="PANTHER" id="PTHR11452:SF61">
    <property type="entry name" value="ALPHA-GALACTOSIDASE B-RELATED"/>
    <property type="match status" value="1"/>
</dbReference>
<name>A0A409WYR4_PSICY</name>
<dbReference type="InterPro" id="IPR013785">
    <property type="entry name" value="Aldolase_TIM"/>
</dbReference>
<keyword evidence="5 11" id="KW-0732">Signal</keyword>
<gene>
    <name evidence="13" type="ORF">CVT25_006311</name>
</gene>
<dbReference type="InterPro" id="IPR013780">
    <property type="entry name" value="Glyco_hydro_b"/>
</dbReference>
<dbReference type="GO" id="GO:0004557">
    <property type="term" value="F:alpha-galactosidase activity"/>
    <property type="evidence" value="ECO:0007669"/>
    <property type="project" value="UniProtKB-EC"/>
</dbReference>
<dbReference type="STRING" id="93625.A0A409WYR4"/>
<evidence type="ECO:0000256" key="10">
    <source>
        <dbReference type="SAM" id="MobiDB-lite"/>
    </source>
</evidence>
<sequence length="491" mass="52143">MHKTTLVVFTLAAIVLAQSPPYGQCGGQGWTGDTTCSSGWACTYSNQYYSQCQQSSGASGSSAPQSSTVAGATTTSKPGTTTITSSKPTGTLTGIAATAPTTPPSTLTGKLPALGWNSWNAYGGNINEAKILAAANQFISLGLKDAGYQYVNIDDCWAQMGRNSTTQRIVPDATKFPNGISGLATQIHNLGLKIGIYSDAGTATCAGFPGSLGHEAIDAATFNDWGIDYLKYDNCNVPSNWTDSGTPQGNDYYNSNSAIRYRQMTAALATVSRPIQFELCIWGADNVWDWGARVGHSWRMSGDSSPTWSYITSIITTNVAHLSSVNFWAHNDMDMMEIGNGALTIQEQRTHFAAWAFLKSPILLGTDMSLLTTAQLAIVKNAELLAFHQDATIGTSAMPFNAFTSMPTTSPPEYYSGNSTKGVHVFIINTSSATATKQFTFSNVPGLAKTGNFKVHDMWAGTDLSGTYSASSSFSISVAAHDTVAYLITNA</sequence>